<sequence length="144" mass="16281">MTRHFKTALLHPVNLCECASRCKPLAWKEEWRYRGAPPGYRHLCRGSGGLKRCRDYPLVFHLHTDNKSSPRAERSRLASYRNDPNVDRYHVDRFSPITNRTRPHLAPSGGCSAVVQRYTRPGVWPPNLPPVLSGRLVGVGVPGT</sequence>
<dbReference type="EMBL" id="JAWDGP010001628">
    <property type="protein sequence ID" value="KAK3789731.1"/>
    <property type="molecule type" value="Genomic_DNA"/>
</dbReference>
<gene>
    <name evidence="1" type="ORF">RRG08_036024</name>
</gene>
<dbReference type="Proteomes" id="UP001283361">
    <property type="component" value="Unassembled WGS sequence"/>
</dbReference>
<keyword evidence="2" id="KW-1185">Reference proteome</keyword>
<reference evidence="1" key="1">
    <citation type="journal article" date="2023" name="G3 (Bethesda)">
        <title>A reference genome for the long-term kleptoplast-retaining sea slug Elysia crispata morphotype clarki.</title>
        <authorList>
            <person name="Eastman K.E."/>
            <person name="Pendleton A.L."/>
            <person name="Shaikh M.A."/>
            <person name="Suttiyut T."/>
            <person name="Ogas R."/>
            <person name="Tomko P."/>
            <person name="Gavelis G."/>
            <person name="Widhalm J.R."/>
            <person name="Wisecaver J.H."/>
        </authorList>
    </citation>
    <scope>NUCLEOTIDE SEQUENCE</scope>
    <source>
        <strain evidence="1">ECLA1</strain>
    </source>
</reference>
<evidence type="ECO:0000313" key="1">
    <source>
        <dbReference type="EMBL" id="KAK3789731.1"/>
    </source>
</evidence>
<protein>
    <submittedName>
        <fullName evidence="1">Uncharacterized protein</fullName>
    </submittedName>
</protein>
<comment type="caution">
    <text evidence="1">The sequence shown here is derived from an EMBL/GenBank/DDBJ whole genome shotgun (WGS) entry which is preliminary data.</text>
</comment>
<accession>A0AAE1AM54</accession>
<organism evidence="1 2">
    <name type="scientific">Elysia crispata</name>
    <name type="common">lettuce slug</name>
    <dbReference type="NCBI Taxonomy" id="231223"/>
    <lineage>
        <taxon>Eukaryota</taxon>
        <taxon>Metazoa</taxon>
        <taxon>Spiralia</taxon>
        <taxon>Lophotrochozoa</taxon>
        <taxon>Mollusca</taxon>
        <taxon>Gastropoda</taxon>
        <taxon>Heterobranchia</taxon>
        <taxon>Euthyneura</taxon>
        <taxon>Panpulmonata</taxon>
        <taxon>Sacoglossa</taxon>
        <taxon>Placobranchoidea</taxon>
        <taxon>Plakobranchidae</taxon>
        <taxon>Elysia</taxon>
    </lineage>
</organism>
<evidence type="ECO:0000313" key="2">
    <source>
        <dbReference type="Proteomes" id="UP001283361"/>
    </source>
</evidence>
<dbReference type="AlphaFoldDB" id="A0AAE1AM54"/>
<proteinExistence type="predicted"/>
<name>A0AAE1AM54_9GAST</name>